<accession>A0ABT8KX22</accession>
<dbReference type="Pfam" id="PF25917">
    <property type="entry name" value="BSH_RND"/>
    <property type="match status" value="1"/>
</dbReference>
<dbReference type="Gene3D" id="2.40.420.20">
    <property type="match status" value="1"/>
</dbReference>
<organism evidence="4 5">
    <name type="scientific">Splendidivirga corallicola</name>
    <dbReference type="NCBI Taxonomy" id="3051826"/>
    <lineage>
        <taxon>Bacteria</taxon>
        <taxon>Pseudomonadati</taxon>
        <taxon>Bacteroidota</taxon>
        <taxon>Cytophagia</taxon>
        <taxon>Cytophagales</taxon>
        <taxon>Splendidivirgaceae</taxon>
        <taxon>Splendidivirga</taxon>
    </lineage>
</organism>
<keyword evidence="2" id="KW-1133">Transmembrane helix</keyword>
<comment type="similarity">
    <text evidence="1">Belongs to the membrane fusion protein (MFP) (TC 8.A.1) family.</text>
</comment>
<evidence type="ECO:0000313" key="4">
    <source>
        <dbReference type="EMBL" id="MDN5205315.1"/>
    </source>
</evidence>
<feature type="transmembrane region" description="Helical" evidence="2">
    <location>
        <begin position="6"/>
        <end position="27"/>
    </location>
</feature>
<comment type="caution">
    <text evidence="4">The sequence shown here is derived from an EMBL/GenBank/DDBJ whole genome shotgun (WGS) entry which is preliminary data.</text>
</comment>
<feature type="domain" description="Multidrug resistance protein MdtA-like barrel-sandwich hybrid" evidence="3">
    <location>
        <begin position="73"/>
        <end position="219"/>
    </location>
</feature>
<dbReference type="InterPro" id="IPR058625">
    <property type="entry name" value="MdtA-like_BSH"/>
</dbReference>
<keyword evidence="2" id="KW-0472">Membrane</keyword>
<dbReference type="Proteomes" id="UP001172082">
    <property type="component" value="Unassembled WGS sequence"/>
</dbReference>
<reference evidence="4" key="1">
    <citation type="submission" date="2023-06" db="EMBL/GenBank/DDBJ databases">
        <title>Genomic of Parafulvivirga corallium.</title>
        <authorList>
            <person name="Wang G."/>
        </authorList>
    </citation>
    <scope>NUCLEOTIDE SEQUENCE</scope>
    <source>
        <strain evidence="4">BMA10</strain>
    </source>
</reference>
<sequence>MATRRIIIVLIGLGIIVGSIFIMGALVSMKKDPEKKTQAEIKRYVKTEPVRYSNINTEIAAYGRVRTAESLDLIAEVSGRMFAGPFPLKEGQRFKRGDLLFRIDDTESKLNLQSQKSNFLRDLAAILPDLKIDFSENYTQWNSYFESIDLNKSLPELPAYKSQKEKTFLATKSIFSNYYSIKSAEANLRKYHFYAPFDGNISLVNLQSGSYVNPGNNIGRIIRSGRLELKVAVETKDIGWIQKGTNVKVNAENSDVPWKGIITRIGEFVNQNTQSIDVFIAIEPNGNALYDGQYLKSAIPAKSIERGMIIPRNAIFNENEVFVLQDTVLKVRRINIHKLNPETVVFSGLEEGLDLVTEPLVNAHNNMKAYKLEEKKDINLEKKVVDTQTVKSSNP</sequence>
<evidence type="ECO:0000256" key="2">
    <source>
        <dbReference type="SAM" id="Phobius"/>
    </source>
</evidence>
<dbReference type="Gene3D" id="2.40.30.170">
    <property type="match status" value="1"/>
</dbReference>
<keyword evidence="5" id="KW-1185">Reference proteome</keyword>
<name>A0ABT8KX22_9BACT</name>
<dbReference type="NCBIfam" id="TIGR01730">
    <property type="entry name" value="RND_mfp"/>
    <property type="match status" value="1"/>
</dbReference>
<dbReference type="PANTHER" id="PTHR30469:SF12">
    <property type="entry name" value="MULTIDRUG RESISTANCE PROTEIN MDTA"/>
    <property type="match status" value="1"/>
</dbReference>
<dbReference type="Gene3D" id="1.10.287.470">
    <property type="entry name" value="Helix hairpin bin"/>
    <property type="match status" value="1"/>
</dbReference>
<evidence type="ECO:0000313" key="5">
    <source>
        <dbReference type="Proteomes" id="UP001172082"/>
    </source>
</evidence>
<protein>
    <submittedName>
        <fullName evidence="4">Efflux RND transporter periplasmic adaptor subunit</fullName>
    </submittedName>
</protein>
<dbReference type="PANTHER" id="PTHR30469">
    <property type="entry name" value="MULTIDRUG RESISTANCE PROTEIN MDTA"/>
    <property type="match status" value="1"/>
</dbReference>
<dbReference type="EMBL" id="JAUJEA010000016">
    <property type="protein sequence ID" value="MDN5205315.1"/>
    <property type="molecule type" value="Genomic_DNA"/>
</dbReference>
<dbReference type="Gene3D" id="2.40.50.100">
    <property type="match status" value="1"/>
</dbReference>
<dbReference type="SUPFAM" id="SSF111369">
    <property type="entry name" value="HlyD-like secretion proteins"/>
    <property type="match status" value="1"/>
</dbReference>
<dbReference type="RefSeq" id="WP_346755337.1">
    <property type="nucleotide sequence ID" value="NZ_JAUJEA010000016.1"/>
</dbReference>
<proteinExistence type="inferred from homology"/>
<evidence type="ECO:0000259" key="3">
    <source>
        <dbReference type="Pfam" id="PF25917"/>
    </source>
</evidence>
<evidence type="ECO:0000256" key="1">
    <source>
        <dbReference type="ARBA" id="ARBA00009477"/>
    </source>
</evidence>
<dbReference type="InterPro" id="IPR006143">
    <property type="entry name" value="RND_pump_MFP"/>
</dbReference>
<keyword evidence="2" id="KW-0812">Transmembrane</keyword>
<gene>
    <name evidence="4" type="ORF">QQ008_28280</name>
</gene>